<dbReference type="InterPro" id="IPR050266">
    <property type="entry name" value="AB_hydrolase_sf"/>
</dbReference>
<gene>
    <name evidence="4" type="ORF">NX772_00380</name>
</gene>
<dbReference type="PANTHER" id="PTHR43798:SF33">
    <property type="entry name" value="HYDROLASE, PUTATIVE (AFU_ORTHOLOGUE AFUA_2G14860)-RELATED"/>
    <property type="match status" value="1"/>
</dbReference>
<dbReference type="EMBL" id="CP103423">
    <property type="protein sequence ID" value="UWD34277.1"/>
    <property type="molecule type" value="Genomic_DNA"/>
</dbReference>
<dbReference type="PANTHER" id="PTHR43798">
    <property type="entry name" value="MONOACYLGLYCEROL LIPASE"/>
    <property type="match status" value="1"/>
</dbReference>
<keyword evidence="5" id="KW-1185">Reference proteome</keyword>
<evidence type="ECO:0000256" key="1">
    <source>
        <dbReference type="ARBA" id="ARBA00006989"/>
    </source>
</evidence>
<keyword evidence="2" id="KW-0719">Serine esterase</keyword>
<feature type="domain" description="Serine aminopeptidase S33" evidence="3">
    <location>
        <begin position="18"/>
        <end position="248"/>
    </location>
</feature>
<dbReference type="SUPFAM" id="SSF53474">
    <property type="entry name" value="alpha/beta-Hydrolases"/>
    <property type="match status" value="1"/>
</dbReference>
<evidence type="ECO:0000313" key="4">
    <source>
        <dbReference type="EMBL" id="UWD34277.1"/>
    </source>
</evidence>
<accession>A0ABY5TUE2</accession>
<keyword evidence="4" id="KW-0378">Hydrolase</keyword>
<dbReference type="Gene3D" id="3.40.50.1820">
    <property type="entry name" value="alpha/beta hydrolase"/>
    <property type="match status" value="1"/>
</dbReference>
<dbReference type="RefSeq" id="WP_027123364.1">
    <property type="nucleotide sequence ID" value="NZ_CP103423.1"/>
</dbReference>
<organism evidence="4 5">
    <name type="scientific">Mesomycoplasma molare</name>
    <dbReference type="NCBI Taxonomy" id="171288"/>
    <lineage>
        <taxon>Bacteria</taxon>
        <taxon>Bacillati</taxon>
        <taxon>Mycoplasmatota</taxon>
        <taxon>Mycoplasmoidales</taxon>
        <taxon>Metamycoplasmataceae</taxon>
        <taxon>Mesomycoplasma</taxon>
    </lineage>
</organism>
<dbReference type="GO" id="GO:0016787">
    <property type="term" value="F:hydrolase activity"/>
    <property type="evidence" value="ECO:0007669"/>
    <property type="project" value="UniProtKB-KW"/>
</dbReference>
<evidence type="ECO:0000259" key="3">
    <source>
        <dbReference type="Pfam" id="PF12146"/>
    </source>
</evidence>
<name>A0ABY5TUE2_9BACT</name>
<evidence type="ECO:0000313" key="5">
    <source>
        <dbReference type="Proteomes" id="UP001058364"/>
    </source>
</evidence>
<dbReference type="Proteomes" id="UP001058364">
    <property type="component" value="Chromosome"/>
</dbReference>
<reference evidence="4" key="1">
    <citation type="submission" date="2022-08" db="EMBL/GenBank/DDBJ databases">
        <title>Complete genome sequence of Mycoplasma molare type strain H 542.</title>
        <authorList>
            <person name="Spergser J."/>
        </authorList>
    </citation>
    <scope>NUCLEOTIDE SEQUENCE</scope>
    <source>
        <strain evidence="4">H 542</strain>
    </source>
</reference>
<dbReference type="Pfam" id="PF12146">
    <property type="entry name" value="Hydrolase_4"/>
    <property type="match status" value="1"/>
</dbReference>
<evidence type="ECO:0000256" key="2">
    <source>
        <dbReference type="ARBA" id="ARBA00022487"/>
    </source>
</evidence>
<dbReference type="InterPro" id="IPR022742">
    <property type="entry name" value="Hydrolase_4"/>
</dbReference>
<comment type="similarity">
    <text evidence="1">Belongs to the lipase/esterase LIP3/BchO family.</text>
</comment>
<protein>
    <submittedName>
        <fullName evidence="4">Alpha/beta hydrolase</fullName>
    </submittedName>
</protein>
<dbReference type="InterPro" id="IPR029058">
    <property type="entry name" value="AB_hydrolase_fold"/>
</dbReference>
<proteinExistence type="inferred from homology"/>
<sequence length="264" mass="31165">MRIKYDYPFSYKNNNNSKYNIIFVHGFNSNHTRHNVFMDKWTYCDYYAISFPGNDLLEPKNSDEVSVESFSKLLINFIKNNNLENVILIGHSMGGGIISLAYKQEPSLFKKMIFVAPMNKSSLIKKDDFFNTYFPKNFEEFKVFLSALYYDSSLLLNNEKWVEKERENFDYFLYNNPTILKLGNSLPNIELMNKIEEGLKSITIPSLLILGEKDAVIDKEKCVQYFQDNVKNIEIEIFSKCGHMIYFENLEKYFEIIEKFIKED</sequence>